<dbReference type="GO" id="GO:0005737">
    <property type="term" value="C:cytoplasm"/>
    <property type="evidence" value="ECO:0007669"/>
    <property type="project" value="UniProtKB-SubCell"/>
</dbReference>
<keyword evidence="2" id="KW-0963">Cytoplasm</keyword>
<evidence type="ECO:0000313" key="7">
    <source>
        <dbReference type="EMBL" id="ETE72318.1"/>
    </source>
</evidence>
<dbReference type="Pfam" id="PF07679">
    <property type="entry name" value="I-set"/>
    <property type="match status" value="1"/>
</dbReference>
<comment type="subcellular location">
    <subcellularLocation>
        <location evidence="1">Cytoplasm</location>
    </subcellularLocation>
</comment>
<dbReference type="InterPro" id="IPR013783">
    <property type="entry name" value="Ig-like_fold"/>
</dbReference>
<dbReference type="PANTHER" id="PTHR35971:SF5">
    <property type="entry name" value="OBSCURIN LIKE CYTOSKELETAL ADAPTOR 1"/>
    <property type="match status" value="1"/>
</dbReference>
<dbReference type="InterPro" id="IPR052385">
    <property type="entry name" value="Obscurin/Obscurin-like_Reg"/>
</dbReference>
<dbReference type="InterPro" id="IPR013098">
    <property type="entry name" value="Ig_I-set"/>
</dbReference>
<comment type="caution">
    <text evidence="7">The sequence shown here is derived from an EMBL/GenBank/DDBJ whole genome shotgun (WGS) entry which is preliminary data.</text>
</comment>
<keyword evidence="8" id="KW-1185">Reference proteome</keyword>
<gene>
    <name evidence="7" type="primary">OBSCN</name>
    <name evidence="7" type="ORF">L345_01866</name>
</gene>
<evidence type="ECO:0000259" key="6">
    <source>
        <dbReference type="Pfam" id="PF07679"/>
    </source>
</evidence>
<evidence type="ECO:0000256" key="1">
    <source>
        <dbReference type="ARBA" id="ARBA00004496"/>
    </source>
</evidence>
<proteinExistence type="predicted"/>
<dbReference type="EMBL" id="AZIM01000241">
    <property type="protein sequence ID" value="ETE72318.1"/>
    <property type="molecule type" value="Genomic_DNA"/>
</dbReference>
<feature type="signal peptide" evidence="5">
    <location>
        <begin position="1"/>
        <end position="27"/>
    </location>
</feature>
<keyword evidence="5" id="KW-0732">Signal</keyword>
<feature type="non-terminal residue" evidence="7">
    <location>
        <position position="1"/>
    </location>
</feature>
<evidence type="ECO:0000256" key="5">
    <source>
        <dbReference type="SAM" id="SignalP"/>
    </source>
</evidence>
<feature type="chain" id="PRO_5004772715" evidence="5">
    <location>
        <begin position="28"/>
        <end position="210"/>
    </location>
</feature>
<dbReference type="PANTHER" id="PTHR35971">
    <property type="entry name" value="SI:DKEY-31G6.6"/>
    <property type="match status" value="1"/>
</dbReference>
<dbReference type="SUPFAM" id="SSF48726">
    <property type="entry name" value="Immunoglobulin"/>
    <property type="match status" value="1"/>
</dbReference>
<dbReference type="Gene3D" id="2.60.40.10">
    <property type="entry name" value="Immunoglobulins"/>
    <property type="match status" value="1"/>
</dbReference>
<dbReference type="Proteomes" id="UP000018936">
    <property type="component" value="Unassembled WGS sequence"/>
</dbReference>
<evidence type="ECO:0000256" key="2">
    <source>
        <dbReference type="ARBA" id="ARBA00022490"/>
    </source>
</evidence>
<keyword evidence="4" id="KW-1015">Disulfide bond</keyword>
<evidence type="ECO:0000256" key="3">
    <source>
        <dbReference type="ARBA" id="ARBA00022553"/>
    </source>
</evidence>
<evidence type="ECO:0000256" key="4">
    <source>
        <dbReference type="ARBA" id="ARBA00023157"/>
    </source>
</evidence>
<reference evidence="7 8" key="1">
    <citation type="journal article" date="2013" name="Proc. Natl. Acad. Sci. U.S.A.">
        <title>The king cobra genome reveals dynamic gene evolution and adaptation in the snake venom system.</title>
        <authorList>
            <person name="Vonk F.J."/>
            <person name="Casewell N.R."/>
            <person name="Henkel C.V."/>
            <person name="Heimberg A.M."/>
            <person name="Jansen H.J."/>
            <person name="McCleary R.J."/>
            <person name="Kerkkamp H.M."/>
            <person name="Vos R.A."/>
            <person name="Guerreiro I."/>
            <person name="Calvete J.J."/>
            <person name="Wuster W."/>
            <person name="Woods A.E."/>
            <person name="Logan J.M."/>
            <person name="Harrison R.A."/>
            <person name="Castoe T.A."/>
            <person name="de Koning A.P."/>
            <person name="Pollock D.D."/>
            <person name="Yandell M."/>
            <person name="Calderon D."/>
            <person name="Renjifo C."/>
            <person name="Currier R.B."/>
            <person name="Salgado D."/>
            <person name="Pla D."/>
            <person name="Sanz L."/>
            <person name="Hyder A.S."/>
            <person name="Ribeiro J.M."/>
            <person name="Arntzen J.W."/>
            <person name="van den Thillart G.E."/>
            <person name="Boetzer M."/>
            <person name="Pirovano W."/>
            <person name="Dirks R.P."/>
            <person name="Spaink H.P."/>
            <person name="Duboule D."/>
            <person name="McGlinn E."/>
            <person name="Kini R.M."/>
            <person name="Richardson M.K."/>
        </authorList>
    </citation>
    <scope>NUCLEOTIDE SEQUENCE</scope>
    <source>
        <tissue evidence="7">Blood</tissue>
    </source>
</reference>
<keyword evidence="3" id="KW-0597">Phosphoprotein</keyword>
<evidence type="ECO:0000313" key="8">
    <source>
        <dbReference type="Proteomes" id="UP000018936"/>
    </source>
</evidence>
<dbReference type="OrthoDB" id="9355041at2759"/>
<dbReference type="InterPro" id="IPR036179">
    <property type="entry name" value="Ig-like_dom_sf"/>
</dbReference>
<dbReference type="FunFam" id="2.60.40.10:FF:000599">
    <property type="entry name" value="obscurin isoform X3"/>
    <property type="match status" value="1"/>
</dbReference>
<feature type="domain" description="Immunoglobulin I-set" evidence="6">
    <location>
        <begin position="89"/>
        <end position="156"/>
    </location>
</feature>
<accession>V8PE90</accession>
<organism evidence="7 8">
    <name type="scientific">Ophiophagus hannah</name>
    <name type="common">King cobra</name>
    <name type="synonym">Naja hannah</name>
    <dbReference type="NCBI Taxonomy" id="8665"/>
    <lineage>
        <taxon>Eukaryota</taxon>
        <taxon>Metazoa</taxon>
        <taxon>Chordata</taxon>
        <taxon>Craniata</taxon>
        <taxon>Vertebrata</taxon>
        <taxon>Euteleostomi</taxon>
        <taxon>Lepidosauria</taxon>
        <taxon>Squamata</taxon>
        <taxon>Bifurcata</taxon>
        <taxon>Unidentata</taxon>
        <taxon>Episquamata</taxon>
        <taxon>Toxicofera</taxon>
        <taxon>Serpentes</taxon>
        <taxon>Colubroidea</taxon>
        <taxon>Elapidae</taxon>
        <taxon>Elapinae</taxon>
        <taxon>Ophiophagus</taxon>
    </lineage>
</organism>
<protein>
    <submittedName>
        <fullName evidence="7">Obscurin</fullName>
    </submittedName>
</protein>
<name>V8PE90_OPHHA</name>
<dbReference type="AlphaFoldDB" id="V8PE90"/>
<sequence>MSFTESSHLHALSPASFLLLLQSLTELQIDLELCYRLQRSLGSLAGLAGCRRNELARQVLGCARPGCSGDDQAINFVFHYFSSEQTINIVKELRDVEVMEPAEARFECEISIHSVKPPKWSLRGEVLQKSPNVIIEQEGKIHRLILRKTNVDMTGTIQFAIGKSKSLADLVVKGVGPVCLFRMEWDGVEWVREVEWKGVEYGGMEWSGVG</sequence>